<accession>A0A5C5VJJ7</accession>
<feature type="transmembrane region" description="Helical" evidence="1">
    <location>
        <begin position="94"/>
        <end position="113"/>
    </location>
</feature>
<keyword evidence="3" id="KW-1185">Reference proteome</keyword>
<name>A0A5C5VJJ7_9BACT</name>
<feature type="transmembrane region" description="Helical" evidence="1">
    <location>
        <begin position="133"/>
        <end position="156"/>
    </location>
</feature>
<gene>
    <name evidence="2" type="ORF">Enr8_04800</name>
</gene>
<dbReference type="OrthoDB" id="272996at2"/>
<protein>
    <recommendedName>
        <fullName evidence="4">Hydrolase</fullName>
    </recommendedName>
</protein>
<keyword evidence="1" id="KW-0472">Membrane</keyword>
<evidence type="ECO:0000313" key="2">
    <source>
        <dbReference type="EMBL" id="TWT38786.1"/>
    </source>
</evidence>
<organism evidence="2 3">
    <name type="scientific">Blastopirellula retiformator</name>
    <dbReference type="NCBI Taxonomy" id="2527970"/>
    <lineage>
        <taxon>Bacteria</taxon>
        <taxon>Pseudomonadati</taxon>
        <taxon>Planctomycetota</taxon>
        <taxon>Planctomycetia</taxon>
        <taxon>Pirellulales</taxon>
        <taxon>Pirellulaceae</taxon>
        <taxon>Blastopirellula</taxon>
    </lineage>
</organism>
<dbReference type="EMBL" id="SJPF01000001">
    <property type="protein sequence ID" value="TWT38786.1"/>
    <property type="molecule type" value="Genomic_DNA"/>
</dbReference>
<keyword evidence="1" id="KW-1133">Transmembrane helix</keyword>
<comment type="caution">
    <text evidence="2">The sequence shown here is derived from an EMBL/GenBank/DDBJ whole genome shotgun (WGS) entry which is preliminary data.</text>
</comment>
<sequence>MPFTPFHMGPGIAIKAASQGSFSLMVFGWSQIIMDLQPLIALTTGQGHLHGFSHTYVGATLLMIVSAVSGKYLGEFGLRVLRIFSPGDAISWRVAFLSAAIGCYSHVLLDSVMHADMAPFYPLSDANPLLRLVSVRMLHVFCVYSGLVGGGVYFWLQFRHRKAIPQQGKRDAIAFKRP</sequence>
<dbReference type="AlphaFoldDB" id="A0A5C5VJJ7"/>
<evidence type="ECO:0008006" key="4">
    <source>
        <dbReference type="Google" id="ProtNLM"/>
    </source>
</evidence>
<feature type="transmembrane region" description="Helical" evidence="1">
    <location>
        <begin position="54"/>
        <end position="73"/>
    </location>
</feature>
<evidence type="ECO:0000256" key="1">
    <source>
        <dbReference type="SAM" id="Phobius"/>
    </source>
</evidence>
<dbReference type="RefSeq" id="WP_146429014.1">
    <property type="nucleotide sequence ID" value="NZ_SJPF01000001.1"/>
</dbReference>
<dbReference type="Proteomes" id="UP000318878">
    <property type="component" value="Unassembled WGS sequence"/>
</dbReference>
<reference evidence="2 3" key="1">
    <citation type="submission" date="2019-02" db="EMBL/GenBank/DDBJ databases">
        <title>Deep-cultivation of Planctomycetes and their phenomic and genomic characterization uncovers novel biology.</title>
        <authorList>
            <person name="Wiegand S."/>
            <person name="Jogler M."/>
            <person name="Boedeker C."/>
            <person name="Pinto D."/>
            <person name="Vollmers J."/>
            <person name="Rivas-Marin E."/>
            <person name="Kohn T."/>
            <person name="Peeters S.H."/>
            <person name="Heuer A."/>
            <person name="Rast P."/>
            <person name="Oberbeckmann S."/>
            <person name="Bunk B."/>
            <person name="Jeske O."/>
            <person name="Meyerdierks A."/>
            <person name="Storesund J.E."/>
            <person name="Kallscheuer N."/>
            <person name="Luecker S."/>
            <person name="Lage O.M."/>
            <person name="Pohl T."/>
            <person name="Merkel B.J."/>
            <person name="Hornburger P."/>
            <person name="Mueller R.-W."/>
            <person name="Bruemmer F."/>
            <person name="Labrenz M."/>
            <person name="Spormann A.M."/>
            <person name="Op Den Camp H."/>
            <person name="Overmann J."/>
            <person name="Amann R."/>
            <person name="Jetten M.S.M."/>
            <person name="Mascher T."/>
            <person name="Medema M.H."/>
            <person name="Devos D.P."/>
            <person name="Kaster A.-K."/>
            <person name="Ovreas L."/>
            <person name="Rohde M."/>
            <person name="Galperin M.Y."/>
            <person name="Jogler C."/>
        </authorList>
    </citation>
    <scope>NUCLEOTIDE SEQUENCE [LARGE SCALE GENOMIC DNA]</scope>
    <source>
        <strain evidence="2 3">Enr8</strain>
    </source>
</reference>
<evidence type="ECO:0000313" key="3">
    <source>
        <dbReference type="Proteomes" id="UP000318878"/>
    </source>
</evidence>
<proteinExistence type="predicted"/>
<keyword evidence="1" id="KW-0812">Transmembrane</keyword>